<evidence type="ECO:0000256" key="3">
    <source>
        <dbReference type="ARBA" id="ARBA00017144"/>
    </source>
</evidence>
<dbReference type="GO" id="GO:0005829">
    <property type="term" value="C:cytosol"/>
    <property type="evidence" value="ECO:0007669"/>
    <property type="project" value="TreeGrafter"/>
</dbReference>
<dbReference type="InterPro" id="IPR018095">
    <property type="entry name" value="Thymidylate_kin_CS"/>
</dbReference>
<dbReference type="AlphaFoldDB" id="A0A916T9M4"/>
<keyword evidence="8" id="KW-0067">ATP-binding</keyword>
<protein>
    <recommendedName>
        <fullName evidence="3">Thymidylate kinase</fullName>
        <ecNumber evidence="2">2.7.4.9</ecNumber>
    </recommendedName>
</protein>
<dbReference type="InterPro" id="IPR027417">
    <property type="entry name" value="P-loop_NTPase"/>
</dbReference>
<keyword evidence="4" id="KW-0808">Transferase</keyword>
<keyword evidence="11" id="KW-1185">Reference proteome</keyword>
<dbReference type="GO" id="GO:0006235">
    <property type="term" value="P:dTTP biosynthetic process"/>
    <property type="evidence" value="ECO:0007669"/>
    <property type="project" value="TreeGrafter"/>
</dbReference>
<dbReference type="CDD" id="cd01672">
    <property type="entry name" value="TMPK"/>
    <property type="match status" value="1"/>
</dbReference>
<gene>
    <name evidence="10" type="primary">tmk</name>
    <name evidence="10" type="ORF">GCM10011489_23140</name>
</gene>
<evidence type="ECO:0000256" key="6">
    <source>
        <dbReference type="ARBA" id="ARBA00022741"/>
    </source>
</evidence>
<evidence type="ECO:0000313" key="11">
    <source>
        <dbReference type="Proteomes" id="UP000621454"/>
    </source>
</evidence>
<dbReference type="Pfam" id="PF02223">
    <property type="entry name" value="Thymidylate_kin"/>
    <property type="match status" value="1"/>
</dbReference>
<dbReference type="GO" id="GO:0006227">
    <property type="term" value="P:dUDP biosynthetic process"/>
    <property type="evidence" value="ECO:0007669"/>
    <property type="project" value="TreeGrafter"/>
</dbReference>
<evidence type="ECO:0000256" key="5">
    <source>
        <dbReference type="ARBA" id="ARBA00022727"/>
    </source>
</evidence>
<evidence type="ECO:0000256" key="1">
    <source>
        <dbReference type="ARBA" id="ARBA00009776"/>
    </source>
</evidence>
<feature type="domain" description="Thymidylate kinase-like" evidence="9">
    <location>
        <begin position="13"/>
        <end position="195"/>
    </location>
</feature>
<proteinExistence type="inferred from homology"/>
<dbReference type="SUPFAM" id="SSF52540">
    <property type="entry name" value="P-loop containing nucleoside triphosphate hydrolases"/>
    <property type="match status" value="1"/>
</dbReference>
<dbReference type="Proteomes" id="UP000621454">
    <property type="component" value="Unassembled WGS sequence"/>
</dbReference>
<sequence length="216" mass="22988">MVTIADVGSLVAIEGLDGSGKRTLTESLVARFTGAGARVATLAFPRYGESDAADIAAEALHGEHGDLRTSVNAMALLFAIDRRDAAADIRGLLATHDLVLLDRYVASNAAYSAARLDVGADSEIVDWIGELEFHRFGVPVPDHQLLLDVGAEVAGVRASGRAQADPTRARDHYERDDSLQRRTFAVYEGLAARGWMSPWSVVDADTAAEAVTAVLD</sequence>
<dbReference type="EMBL" id="BMGC01000015">
    <property type="protein sequence ID" value="GGB34401.1"/>
    <property type="molecule type" value="Genomic_DNA"/>
</dbReference>
<evidence type="ECO:0000256" key="8">
    <source>
        <dbReference type="ARBA" id="ARBA00022840"/>
    </source>
</evidence>
<evidence type="ECO:0000256" key="7">
    <source>
        <dbReference type="ARBA" id="ARBA00022777"/>
    </source>
</evidence>
<dbReference type="EC" id="2.7.4.9" evidence="2"/>
<keyword evidence="7 10" id="KW-0418">Kinase</keyword>
<evidence type="ECO:0000256" key="2">
    <source>
        <dbReference type="ARBA" id="ARBA00012980"/>
    </source>
</evidence>
<accession>A0A916T9M4</accession>
<comment type="similarity">
    <text evidence="1">Belongs to the thymidylate kinase family.</text>
</comment>
<evidence type="ECO:0000259" key="9">
    <source>
        <dbReference type="Pfam" id="PF02223"/>
    </source>
</evidence>
<dbReference type="NCBIfam" id="NF005923">
    <property type="entry name" value="PRK07933.1"/>
    <property type="match status" value="1"/>
</dbReference>
<keyword evidence="5" id="KW-0545">Nucleotide biosynthesis</keyword>
<dbReference type="GO" id="GO:0005524">
    <property type="term" value="F:ATP binding"/>
    <property type="evidence" value="ECO:0007669"/>
    <property type="project" value="UniProtKB-KW"/>
</dbReference>
<reference evidence="10" key="2">
    <citation type="submission" date="2020-09" db="EMBL/GenBank/DDBJ databases">
        <authorList>
            <person name="Sun Q."/>
            <person name="Zhou Y."/>
        </authorList>
    </citation>
    <scope>NUCLEOTIDE SEQUENCE</scope>
    <source>
        <strain evidence="10">CGMCC 1.12827</strain>
    </source>
</reference>
<organism evidence="10 11">
    <name type="scientific">Gordonia jinhuaensis</name>
    <dbReference type="NCBI Taxonomy" id="1517702"/>
    <lineage>
        <taxon>Bacteria</taxon>
        <taxon>Bacillati</taxon>
        <taxon>Actinomycetota</taxon>
        <taxon>Actinomycetes</taxon>
        <taxon>Mycobacteriales</taxon>
        <taxon>Gordoniaceae</taxon>
        <taxon>Gordonia</taxon>
    </lineage>
</organism>
<dbReference type="InterPro" id="IPR039430">
    <property type="entry name" value="Thymidylate_kin-like_dom"/>
</dbReference>
<dbReference type="PROSITE" id="PS01331">
    <property type="entry name" value="THYMIDYLATE_KINASE"/>
    <property type="match status" value="1"/>
</dbReference>
<comment type="caution">
    <text evidence="10">The sequence shown here is derived from an EMBL/GenBank/DDBJ whole genome shotgun (WGS) entry which is preliminary data.</text>
</comment>
<evidence type="ECO:0000256" key="4">
    <source>
        <dbReference type="ARBA" id="ARBA00022679"/>
    </source>
</evidence>
<evidence type="ECO:0000313" key="10">
    <source>
        <dbReference type="EMBL" id="GGB34401.1"/>
    </source>
</evidence>
<dbReference type="Gene3D" id="3.40.50.300">
    <property type="entry name" value="P-loop containing nucleotide triphosphate hydrolases"/>
    <property type="match status" value="1"/>
</dbReference>
<dbReference type="PANTHER" id="PTHR10344:SF4">
    <property type="entry name" value="UMP-CMP KINASE 2, MITOCHONDRIAL"/>
    <property type="match status" value="1"/>
</dbReference>
<name>A0A916T9M4_9ACTN</name>
<reference evidence="10" key="1">
    <citation type="journal article" date="2014" name="Int. J. Syst. Evol. Microbiol.">
        <title>Complete genome sequence of Corynebacterium casei LMG S-19264T (=DSM 44701T), isolated from a smear-ripened cheese.</title>
        <authorList>
            <consortium name="US DOE Joint Genome Institute (JGI-PGF)"/>
            <person name="Walter F."/>
            <person name="Albersmeier A."/>
            <person name="Kalinowski J."/>
            <person name="Ruckert C."/>
        </authorList>
    </citation>
    <scope>NUCLEOTIDE SEQUENCE</scope>
    <source>
        <strain evidence="10">CGMCC 1.12827</strain>
    </source>
</reference>
<dbReference type="PANTHER" id="PTHR10344">
    <property type="entry name" value="THYMIDYLATE KINASE"/>
    <property type="match status" value="1"/>
</dbReference>
<dbReference type="GO" id="GO:0004798">
    <property type="term" value="F:dTMP kinase activity"/>
    <property type="evidence" value="ECO:0007669"/>
    <property type="project" value="UniProtKB-EC"/>
</dbReference>
<keyword evidence="6" id="KW-0547">Nucleotide-binding</keyword>
<dbReference type="GO" id="GO:0006233">
    <property type="term" value="P:dTDP biosynthetic process"/>
    <property type="evidence" value="ECO:0007669"/>
    <property type="project" value="InterPro"/>
</dbReference>